<keyword evidence="5 8" id="KW-0547">Nucleotide-binding</keyword>
<dbReference type="GO" id="GO:0032267">
    <property type="term" value="F:tRNA(Ile)-lysidine synthase activity"/>
    <property type="evidence" value="ECO:0007669"/>
    <property type="project" value="UniProtKB-EC"/>
</dbReference>
<dbReference type="CDD" id="cd01992">
    <property type="entry name" value="TilS_N"/>
    <property type="match status" value="1"/>
</dbReference>
<dbReference type="AlphaFoldDB" id="A0AAV3M3P5"/>
<dbReference type="GO" id="GO:0005737">
    <property type="term" value="C:cytoplasm"/>
    <property type="evidence" value="ECO:0007669"/>
    <property type="project" value="UniProtKB-SubCell"/>
</dbReference>
<feature type="domain" description="Lysidine-tRNA(Ile) synthetase C-terminal" evidence="9">
    <location>
        <begin position="368"/>
        <end position="440"/>
    </location>
</feature>
<organism evidence="10 11">
    <name type="scientific">Providencia alcalifaciens 205/92</name>
    <dbReference type="NCBI Taxonomy" id="1256988"/>
    <lineage>
        <taxon>Bacteria</taxon>
        <taxon>Pseudomonadati</taxon>
        <taxon>Pseudomonadota</taxon>
        <taxon>Gammaproteobacteria</taxon>
        <taxon>Enterobacterales</taxon>
        <taxon>Morganellaceae</taxon>
        <taxon>Providencia</taxon>
    </lineage>
</organism>
<evidence type="ECO:0000313" key="10">
    <source>
        <dbReference type="EMBL" id="EUD10403.1"/>
    </source>
</evidence>
<evidence type="ECO:0000256" key="6">
    <source>
        <dbReference type="ARBA" id="ARBA00022840"/>
    </source>
</evidence>
<dbReference type="NCBIfam" id="TIGR02432">
    <property type="entry name" value="lysidine_TilS_N"/>
    <property type="match status" value="1"/>
</dbReference>
<dbReference type="InterPro" id="IPR014729">
    <property type="entry name" value="Rossmann-like_a/b/a_fold"/>
</dbReference>
<dbReference type="SUPFAM" id="SSF52402">
    <property type="entry name" value="Adenine nucleotide alpha hydrolases-like"/>
    <property type="match status" value="1"/>
</dbReference>
<sequence length="458" mass="52184">MAKSSQHILATVREKIGSYRKILVGFSGGIDSTVLLHALYQIKISELPSLEIRAIHVHHGLNIQADKWEAHCASLCQKWDIPFICRHVTVEGSNKGIEAAARAERYQAYREELLEDEIIVTAQHLDDQAETVMLALKRGSGPTGLSAMPESLAFQAKCGNTVLLRPLLTISRHALEHYRAEQQLPWVEDDSNQDDRYDRNFLRLHIMPRLSERWPHFANAVSRSASLCAEQEALLDELLQDSLDEIIDYRGGLYIDGLVHCSVAKRNALIRRWIGLHQLAMPPFNQLERIWQEVALARQDAEPICRLGNVEIRRYQGALWVVKRINSLMGKQYQWNYPEDYLLPESLGMLVVMEGEGQIRPPQENEVVTIRFGLQGSLSIVGRNHSRSSKKIWQELGVAPWMRERTPLIYYNDTLICAVGCFITPDGFVGENNVGIAIDWQNSEHWINNGEFSSELFQ</sequence>
<dbReference type="GO" id="GO:0005524">
    <property type="term" value="F:ATP binding"/>
    <property type="evidence" value="ECO:0007669"/>
    <property type="project" value="UniProtKB-UniRule"/>
</dbReference>
<dbReference type="EMBL" id="JALD01000051">
    <property type="protein sequence ID" value="EUD10403.1"/>
    <property type="molecule type" value="Genomic_DNA"/>
</dbReference>
<comment type="catalytic activity">
    <reaction evidence="7 8">
        <text>cytidine(34) in tRNA(Ile2) + L-lysine + ATP = lysidine(34) in tRNA(Ile2) + AMP + diphosphate + H(+)</text>
        <dbReference type="Rhea" id="RHEA:43744"/>
        <dbReference type="Rhea" id="RHEA-COMP:10625"/>
        <dbReference type="Rhea" id="RHEA-COMP:10670"/>
        <dbReference type="ChEBI" id="CHEBI:15378"/>
        <dbReference type="ChEBI" id="CHEBI:30616"/>
        <dbReference type="ChEBI" id="CHEBI:32551"/>
        <dbReference type="ChEBI" id="CHEBI:33019"/>
        <dbReference type="ChEBI" id="CHEBI:82748"/>
        <dbReference type="ChEBI" id="CHEBI:83665"/>
        <dbReference type="ChEBI" id="CHEBI:456215"/>
        <dbReference type="EC" id="6.3.4.19"/>
    </reaction>
</comment>
<dbReference type="RefSeq" id="WP_036962736.1">
    <property type="nucleotide sequence ID" value="NZ_JALD01000051.1"/>
</dbReference>
<keyword evidence="4 8" id="KW-0819">tRNA processing</keyword>
<name>A0AAV3M3P5_9GAMM</name>
<dbReference type="PANTHER" id="PTHR43033">
    <property type="entry name" value="TRNA(ILE)-LYSIDINE SYNTHASE-RELATED"/>
    <property type="match status" value="1"/>
</dbReference>
<reference evidence="10 11" key="1">
    <citation type="submission" date="2014-01" db="EMBL/GenBank/DDBJ databases">
        <authorList>
            <person name="Durkin A.S."/>
            <person name="McCorrison J."/>
            <person name="Torralba M."/>
            <person name="Gillis M."/>
            <person name="Haft D.H."/>
            <person name="Methe B."/>
            <person name="Sutton G."/>
            <person name="Nelson K.E."/>
        </authorList>
    </citation>
    <scope>NUCLEOTIDE SEQUENCE [LARGE SCALE GENOMIC DNA]</scope>
    <source>
        <strain evidence="10 11">205/92</strain>
    </source>
</reference>
<evidence type="ECO:0000256" key="7">
    <source>
        <dbReference type="ARBA" id="ARBA00048539"/>
    </source>
</evidence>
<dbReference type="NCBIfam" id="TIGR02433">
    <property type="entry name" value="lysidine_TilS_C"/>
    <property type="match status" value="1"/>
</dbReference>
<dbReference type="InterPro" id="IPR012094">
    <property type="entry name" value="tRNA_Ile_lys_synt"/>
</dbReference>
<proteinExistence type="inferred from homology"/>
<dbReference type="Gene3D" id="3.40.50.620">
    <property type="entry name" value="HUPs"/>
    <property type="match status" value="1"/>
</dbReference>
<dbReference type="PANTHER" id="PTHR43033:SF1">
    <property type="entry name" value="TRNA(ILE)-LYSIDINE SYNTHASE-RELATED"/>
    <property type="match status" value="1"/>
</dbReference>
<comment type="domain">
    <text evidence="8">The N-terminal region contains the highly conserved SGGXDS motif, predicted to be a P-loop motif involved in ATP binding.</text>
</comment>
<gene>
    <name evidence="8" type="primary">tilS</name>
    <name evidence="10" type="ORF">HMPREF1563_2007</name>
</gene>
<dbReference type="SMART" id="SM00977">
    <property type="entry name" value="TilS_C"/>
    <property type="match status" value="1"/>
</dbReference>
<dbReference type="Pfam" id="PF11734">
    <property type="entry name" value="TilS_C"/>
    <property type="match status" value="1"/>
</dbReference>
<evidence type="ECO:0000256" key="8">
    <source>
        <dbReference type="HAMAP-Rule" id="MF_01161"/>
    </source>
</evidence>
<dbReference type="HAMAP" id="MF_01161">
    <property type="entry name" value="tRNA_Ile_lys_synt"/>
    <property type="match status" value="1"/>
</dbReference>
<dbReference type="SUPFAM" id="SSF56037">
    <property type="entry name" value="PheT/TilS domain"/>
    <property type="match status" value="1"/>
</dbReference>
<dbReference type="Pfam" id="PF09179">
    <property type="entry name" value="TilS"/>
    <property type="match status" value="1"/>
</dbReference>
<dbReference type="InterPro" id="IPR011063">
    <property type="entry name" value="TilS/TtcA_N"/>
</dbReference>
<dbReference type="Proteomes" id="UP000022311">
    <property type="component" value="Unassembled WGS sequence"/>
</dbReference>
<evidence type="ECO:0000313" key="11">
    <source>
        <dbReference type="Proteomes" id="UP000022311"/>
    </source>
</evidence>
<evidence type="ECO:0000256" key="1">
    <source>
        <dbReference type="ARBA" id="ARBA00004496"/>
    </source>
</evidence>
<comment type="similarity">
    <text evidence="8">Belongs to the tRNA(Ile)-lysidine synthase family.</text>
</comment>
<dbReference type="SUPFAM" id="SSF82829">
    <property type="entry name" value="MesJ substrate recognition domain-like"/>
    <property type="match status" value="1"/>
</dbReference>
<dbReference type="GO" id="GO:0006400">
    <property type="term" value="P:tRNA modification"/>
    <property type="evidence" value="ECO:0007669"/>
    <property type="project" value="UniProtKB-UniRule"/>
</dbReference>
<evidence type="ECO:0000256" key="4">
    <source>
        <dbReference type="ARBA" id="ARBA00022694"/>
    </source>
</evidence>
<dbReference type="InterPro" id="IPR012796">
    <property type="entry name" value="Lysidine-tRNA-synth_C"/>
</dbReference>
<comment type="function">
    <text evidence="8">Ligates lysine onto the cytidine present at position 34 of the AUA codon-specific tRNA(Ile) that contains the anticodon CAU, in an ATP-dependent manner. Cytidine is converted to lysidine, thus changing the amino acid specificity of the tRNA from methionine to isoleucine.</text>
</comment>
<comment type="caution">
    <text evidence="10">The sequence shown here is derived from an EMBL/GenBank/DDBJ whole genome shotgun (WGS) entry which is preliminary data.</text>
</comment>
<accession>A0AAV3M3P5</accession>
<evidence type="ECO:0000256" key="3">
    <source>
        <dbReference type="ARBA" id="ARBA00022598"/>
    </source>
</evidence>
<dbReference type="NCBIfam" id="NF007942">
    <property type="entry name" value="PRK10660.1"/>
    <property type="match status" value="1"/>
</dbReference>
<feature type="binding site" evidence="8">
    <location>
        <begin position="27"/>
        <end position="32"/>
    </location>
    <ligand>
        <name>ATP</name>
        <dbReference type="ChEBI" id="CHEBI:30616"/>
    </ligand>
</feature>
<evidence type="ECO:0000256" key="2">
    <source>
        <dbReference type="ARBA" id="ARBA00022490"/>
    </source>
</evidence>
<protein>
    <recommendedName>
        <fullName evidence="8">tRNA(Ile)-lysidine synthase</fullName>
        <ecNumber evidence="8">6.3.4.19</ecNumber>
    </recommendedName>
    <alternativeName>
        <fullName evidence="8">tRNA(Ile)-2-lysyl-cytidine synthase</fullName>
    </alternativeName>
    <alternativeName>
        <fullName evidence="8">tRNA(Ile)-lysidine synthetase</fullName>
    </alternativeName>
</protein>
<dbReference type="Gene3D" id="1.20.59.20">
    <property type="match status" value="1"/>
</dbReference>
<keyword evidence="2 8" id="KW-0963">Cytoplasm</keyword>
<keyword evidence="6 8" id="KW-0067">ATP-binding</keyword>
<evidence type="ECO:0000256" key="5">
    <source>
        <dbReference type="ARBA" id="ARBA00022741"/>
    </source>
</evidence>
<dbReference type="EC" id="6.3.4.19" evidence="8"/>
<dbReference type="InterPro" id="IPR015262">
    <property type="entry name" value="tRNA_Ile_lys_synt_subst-bd"/>
</dbReference>
<dbReference type="InterPro" id="IPR012795">
    <property type="entry name" value="tRNA_Ile_lys_synt_N"/>
</dbReference>
<dbReference type="Pfam" id="PF01171">
    <property type="entry name" value="ATP_bind_3"/>
    <property type="match status" value="1"/>
</dbReference>
<evidence type="ECO:0000259" key="9">
    <source>
        <dbReference type="SMART" id="SM00977"/>
    </source>
</evidence>
<keyword evidence="3 8" id="KW-0436">Ligase</keyword>
<comment type="subcellular location">
    <subcellularLocation>
        <location evidence="1 8">Cytoplasm</location>
    </subcellularLocation>
</comment>